<dbReference type="InterPro" id="IPR050312">
    <property type="entry name" value="IolE/XylAMocC-like"/>
</dbReference>
<dbReference type="GO" id="GO:0016853">
    <property type="term" value="F:isomerase activity"/>
    <property type="evidence" value="ECO:0007669"/>
    <property type="project" value="UniProtKB-KW"/>
</dbReference>
<evidence type="ECO:0000259" key="1">
    <source>
        <dbReference type="Pfam" id="PF01261"/>
    </source>
</evidence>
<comment type="caution">
    <text evidence="2">The sequence shown here is derived from an EMBL/GenBank/DDBJ whole genome shotgun (WGS) entry which is preliminary data.</text>
</comment>
<accession>A0A2T0R0M2</accession>
<keyword evidence="3" id="KW-1185">Reference proteome</keyword>
<dbReference type="InterPro" id="IPR036237">
    <property type="entry name" value="Xyl_isomerase-like_sf"/>
</dbReference>
<dbReference type="PANTHER" id="PTHR12110">
    <property type="entry name" value="HYDROXYPYRUVATE ISOMERASE"/>
    <property type="match status" value="1"/>
</dbReference>
<proteinExistence type="predicted"/>
<gene>
    <name evidence="2" type="ORF">CLV37_10922</name>
</gene>
<dbReference type="SUPFAM" id="SSF51658">
    <property type="entry name" value="Xylose isomerase-like"/>
    <property type="match status" value="1"/>
</dbReference>
<protein>
    <submittedName>
        <fullName evidence="2">Sugar phosphate isomerase/epimerase</fullName>
    </submittedName>
</protein>
<organism evidence="2 3">
    <name type="scientific">Kineococcus rhizosphaerae</name>
    <dbReference type="NCBI Taxonomy" id="559628"/>
    <lineage>
        <taxon>Bacteria</taxon>
        <taxon>Bacillati</taxon>
        <taxon>Actinomycetota</taxon>
        <taxon>Actinomycetes</taxon>
        <taxon>Kineosporiales</taxon>
        <taxon>Kineosporiaceae</taxon>
        <taxon>Kineococcus</taxon>
    </lineage>
</organism>
<dbReference type="RefSeq" id="WP_106212666.1">
    <property type="nucleotide sequence ID" value="NZ_PVZF01000009.1"/>
</dbReference>
<dbReference type="AlphaFoldDB" id="A0A2T0R0M2"/>
<evidence type="ECO:0000313" key="2">
    <source>
        <dbReference type="EMBL" id="PRY12837.1"/>
    </source>
</evidence>
<feature type="domain" description="Xylose isomerase-like TIM barrel" evidence="1">
    <location>
        <begin position="47"/>
        <end position="254"/>
    </location>
</feature>
<dbReference type="OrthoDB" id="9787068at2"/>
<dbReference type="EMBL" id="PVZF01000009">
    <property type="protein sequence ID" value="PRY12837.1"/>
    <property type="molecule type" value="Genomic_DNA"/>
</dbReference>
<sequence>MEPARLSLNQITLNSLALPEAVAACERHEIGSIALWRDKIAGVGLGRAAELVRSAGLHVSSVCRGGMFTDPAVDVREDNRRAVEEAATLEADCLVLVCGPALDHDLPAARERVRDGIADLLPHARAAGVKLAVEPLHPMMISRRSVVNTLRQALDLSDAFDAEVGVIVDAYHVWWDPELDAQIARAGERILGYHVSDWLPETADLLLDRGMMGDGLIDLPRMSRLVAEAGYTGPVEVEILSSHWWAQDPDDVARTVRKRFEEFV</sequence>
<dbReference type="Pfam" id="PF01261">
    <property type="entry name" value="AP_endonuc_2"/>
    <property type="match status" value="1"/>
</dbReference>
<keyword evidence="2" id="KW-0413">Isomerase</keyword>
<reference evidence="2 3" key="1">
    <citation type="submission" date="2018-03" db="EMBL/GenBank/DDBJ databases">
        <title>Genomic Encyclopedia of Archaeal and Bacterial Type Strains, Phase II (KMG-II): from individual species to whole genera.</title>
        <authorList>
            <person name="Goeker M."/>
        </authorList>
    </citation>
    <scope>NUCLEOTIDE SEQUENCE [LARGE SCALE GENOMIC DNA]</scope>
    <source>
        <strain evidence="2 3">DSM 19711</strain>
    </source>
</reference>
<dbReference type="Gene3D" id="3.20.20.150">
    <property type="entry name" value="Divalent-metal-dependent TIM barrel enzymes"/>
    <property type="match status" value="1"/>
</dbReference>
<dbReference type="Proteomes" id="UP000238083">
    <property type="component" value="Unassembled WGS sequence"/>
</dbReference>
<evidence type="ECO:0000313" key="3">
    <source>
        <dbReference type="Proteomes" id="UP000238083"/>
    </source>
</evidence>
<dbReference type="InterPro" id="IPR013022">
    <property type="entry name" value="Xyl_isomerase-like_TIM-brl"/>
</dbReference>
<name>A0A2T0R0M2_9ACTN</name>
<dbReference type="PANTHER" id="PTHR12110:SF52">
    <property type="entry name" value="XYLOSE ISOMERASE"/>
    <property type="match status" value="1"/>
</dbReference>